<dbReference type="InterPro" id="IPR036388">
    <property type="entry name" value="WH-like_DNA-bd_sf"/>
</dbReference>
<gene>
    <name evidence="6" type="ORF">SAMN04487820_109208</name>
</gene>
<dbReference type="InterPro" id="IPR036390">
    <property type="entry name" value="WH_DNA-bd_sf"/>
</dbReference>
<dbReference type="FunFam" id="1.10.10.10:FF:000001">
    <property type="entry name" value="LysR family transcriptional regulator"/>
    <property type="match status" value="1"/>
</dbReference>
<dbReference type="Pfam" id="PF00126">
    <property type="entry name" value="HTH_1"/>
    <property type="match status" value="1"/>
</dbReference>
<feature type="domain" description="HTH lysR-type" evidence="5">
    <location>
        <begin position="21"/>
        <end position="78"/>
    </location>
</feature>
<sequence length="326" mass="35545">MKIFSTIECFWPEFGSIASVFNVERLRALHAVAAHGSVALAASALHVTPSGVSQQLAKLEREAGHQLLEQHGRGVRLTAAGHVLSKHASEILSRMSEAQSDLDGLSEEILGPLRIGSISTVLRAVVPGALSALHRRHPRLEVTLREGEAEETLPALVGRDLDLAVLESWDRLPTQLPAEVSYRRLCTDTADVALPEQHRLAHRTSVSLHELADTPWVSWATGTACHEWLVQTLRAQEFEPRITCNVAGYPTQLELVGANLAAALVPRLARDSVPSGVAVVRTRPVLQRQVLAVWRTDSERPAIRACVDALATVTEQQTLVAPQEHQ</sequence>
<organism evidence="6 7">
    <name type="scientific">Actinopolyspora mzabensis</name>
    <dbReference type="NCBI Taxonomy" id="995066"/>
    <lineage>
        <taxon>Bacteria</taxon>
        <taxon>Bacillati</taxon>
        <taxon>Actinomycetota</taxon>
        <taxon>Actinomycetes</taxon>
        <taxon>Actinopolysporales</taxon>
        <taxon>Actinopolysporaceae</taxon>
        <taxon>Actinopolyspora</taxon>
    </lineage>
</organism>
<comment type="similarity">
    <text evidence="1">Belongs to the LysR transcriptional regulatory family.</text>
</comment>
<protein>
    <submittedName>
        <fullName evidence="6">DNA-binding transcriptional regulator, LysR family</fullName>
    </submittedName>
</protein>
<name>A0A1G9D1Y2_ACTMZ</name>
<dbReference type="InterPro" id="IPR005119">
    <property type="entry name" value="LysR_subst-bd"/>
</dbReference>
<dbReference type="Gene3D" id="1.10.10.10">
    <property type="entry name" value="Winged helix-like DNA-binding domain superfamily/Winged helix DNA-binding domain"/>
    <property type="match status" value="1"/>
</dbReference>
<dbReference type="GO" id="GO:0003700">
    <property type="term" value="F:DNA-binding transcription factor activity"/>
    <property type="evidence" value="ECO:0007669"/>
    <property type="project" value="InterPro"/>
</dbReference>
<dbReference type="Pfam" id="PF03466">
    <property type="entry name" value="LysR_substrate"/>
    <property type="match status" value="1"/>
</dbReference>
<evidence type="ECO:0000256" key="4">
    <source>
        <dbReference type="ARBA" id="ARBA00023163"/>
    </source>
</evidence>
<dbReference type="GO" id="GO:0003677">
    <property type="term" value="F:DNA binding"/>
    <property type="evidence" value="ECO:0007669"/>
    <property type="project" value="UniProtKB-KW"/>
</dbReference>
<dbReference type="Gene3D" id="3.40.190.10">
    <property type="entry name" value="Periplasmic binding protein-like II"/>
    <property type="match status" value="2"/>
</dbReference>
<dbReference type="GO" id="GO:0032993">
    <property type="term" value="C:protein-DNA complex"/>
    <property type="evidence" value="ECO:0007669"/>
    <property type="project" value="TreeGrafter"/>
</dbReference>
<dbReference type="PANTHER" id="PTHR30346:SF29">
    <property type="entry name" value="LYSR SUBSTRATE-BINDING"/>
    <property type="match status" value="1"/>
</dbReference>
<dbReference type="Proteomes" id="UP000199213">
    <property type="component" value="Unassembled WGS sequence"/>
</dbReference>
<evidence type="ECO:0000313" key="7">
    <source>
        <dbReference type="Proteomes" id="UP000199213"/>
    </source>
</evidence>
<evidence type="ECO:0000256" key="2">
    <source>
        <dbReference type="ARBA" id="ARBA00023015"/>
    </source>
</evidence>
<accession>A0A1G9D1Y2</accession>
<evidence type="ECO:0000256" key="3">
    <source>
        <dbReference type="ARBA" id="ARBA00023125"/>
    </source>
</evidence>
<evidence type="ECO:0000256" key="1">
    <source>
        <dbReference type="ARBA" id="ARBA00009437"/>
    </source>
</evidence>
<dbReference type="SUPFAM" id="SSF46785">
    <property type="entry name" value="Winged helix' DNA-binding domain"/>
    <property type="match status" value="1"/>
</dbReference>
<keyword evidence="3 6" id="KW-0238">DNA-binding</keyword>
<evidence type="ECO:0000313" key="6">
    <source>
        <dbReference type="EMBL" id="SDK57931.1"/>
    </source>
</evidence>
<dbReference type="PANTHER" id="PTHR30346">
    <property type="entry name" value="TRANSCRIPTIONAL DUAL REGULATOR HCAR-RELATED"/>
    <property type="match status" value="1"/>
</dbReference>
<keyword evidence="4" id="KW-0804">Transcription</keyword>
<keyword evidence="7" id="KW-1185">Reference proteome</keyword>
<dbReference type="SUPFAM" id="SSF53850">
    <property type="entry name" value="Periplasmic binding protein-like II"/>
    <property type="match status" value="1"/>
</dbReference>
<dbReference type="PROSITE" id="PS50931">
    <property type="entry name" value="HTH_LYSR"/>
    <property type="match status" value="1"/>
</dbReference>
<evidence type="ECO:0000259" key="5">
    <source>
        <dbReference type="PROSITE" id="PS50931"/>
    </source>
</evidence>
<proteinExistence type="inferred from homology"/>
<dbReference type="AlphaFoldDB" id="A0A1G9D1Y2"/>
<reference evidence="7" key="1">
    <citation type="submission" date="2016-10" db="EMBL/GenBank/DDBJ databases">
        <authorList>
            <person name="Varghese N."/>
            <person name="Submissions S."/>
        </authorList>
    </citation>
    <scope>NUCLEOTIDE SEQUENCE [LARGE SCALE GENOMIC DNA]</scope>
    <source>
        <strain evidence="7">DSM 45460</strain>
    </source>
</reference>
<dbReference type="CDD" id="cd08423">
    <property type="entry name" value="PBP2_LTTR_like_6"/>
    <property type="match status" value="1"/>
</dbReference>
<keyword evidence="2" id="KW-0805">Transcription regulation</keyword>
<dbReference type="EMBL" id="FNFM01000009">
    <property type="protein sequence ID" value="SDK57931.1"/>
    <property type="molecule type" value="Genomic_DNA"/>
</dbReference>
<dbReference type="InterPro" id="IPR000847">
    <property type="entry name" value="LysR_HTH_N"/>
</dbReference>